<organism evidence="2 3">
    <name type="scientific">Spirosoma oryzae</name>
    <dbReference type="NCBI Taxonomy" id="1469603"/>
    <lineage>
        <taxon>Bacteria</taxon>
        <taxon>Pseudomonadati</taxon>
        <taxon>Bacteroidota</taxon>
        <taxon>Cytophagia</taxon>
        <taxon>Cytophagales</taxon>
        <taxon>Cytophagaceae</taxon>
        <taxon>Spirosoma</taxon>
    </lineage>
</organism>
<evidence type="ECO:0000313" key="2">
    <source>
        <dbReference type="EMBL" id="PRY43026.1"/>
    </source>
</evidence>
<evidence type="ECO:0000313" key="3">
    <source>
        <dbReference type="Proteomes" id="UP000238375"/>
    </source>
</evidence>
<dbReference type="PANTHER" id="PTHR22916:SF3">
    <property type="entry name" value="UDP-GLCNAC:BETAGAL BETA-1,3-N-ACETYLGLUCOSAMINYLTRANSFERASE-LIKE PROTEIN 1"/>
    <property type="match status" value="1"/>
</dbReference>
<dbReference type="Pfam" id="PF00535">
    <property type="entry name" value="Glycos_transf_2"/>
    <property type="match status" value="1"/>
</dbReference>
<reference evidence="2 3" key="1">
    <citation type="submission" date="2018-03" db="EMBL/GenBank/DDBJ databases">
        <title>Genomic Encyclopedia of Archaeal and Bacterial Type Strains, Phase II (KMG-II): from individual species to whole genera.</title>
        <authorList>
            <person name="Goeker M."/>
        </authorList>
    </citation>
    <scope>NUCLEOTIDE SEQUENCE [LARGE SCALE GENOMIC DNA]</scope>
    <source>
        <strain evidence="2 3">DSM 28354</strain>
    </source>
</reference>
<name>A0A2T0TBH9_9BACT</name>
<dbReference type="InterPro" id="IPR001173">
    <property type="entry name" value="Glyco_trans_2-like"/>
</dbReference>
<protein>
    <submittedName>
        <fullName evidence="2">Glycosyl transferase family 2</fullName>
    </submittedName>
</protein>
<keyword evidence="2" id="KW-0808">Transferase</keyword>
<evidence type="ECO:0000259" key="1">
    <source>
        <dbReference type="Pfam" id="PF00535"/>
    </source>
</evidence>
<dbReference type="EMBL" id="PVTE01000004">
    <property type="protein sequence ID" value="PRY43026.1"/>
    <property type="molecule type" value="Genomic_DNA"/>
</dbReference>
<sequence>MNAHRPKVSIITPSFNQGSFIRATIESVLAQTYANIEYILIDGGSTDDTMAVVDEYRRRIDVTIHHAYSPVNQLTDCTGPASLPHESFSH</sequence>
<feature type="domain" description="Glycosyltransferase 2-like" evidence="1">
    <location>
        <begin position="9"/>
        <end position="61"/>
    </location>
</feature>
<gene>
    <name evidence="2" type="ORF">CLV58_104157</name>
</gene>
<comment type="caution">
    <text evidence="2">The sequence shown here is derived from an EMBL/GenBank/DDBJ whole genome shotgun (WGS) entry which is preliminary data.</text>
</comment>
<dbReference type="InterPro" id="IPR029044">
    <property type="entry name" value="Nucleotide-diphossugar_trans"/>
</dbReference>
<dbReference type="AlphaFoldDB" id="A0A2T0TBH9"/>
<dbReference type="OrthoDB" id="9788101at2"/>
<dbReference type="PANTHER" id="PTHR22916">
    <property type="entry name" value="GLYCOSYLTRANSFERASE"/>
    <property type="match status" value="1"/>
</dbReference>
<dbReference type="SUPFAM" id="SSF53448">
    <property type="entry name" value="Nucleotide-diphospho-sugar transferases"/>
    <property type="match status" value="1"/>
</dbReference>
<dbReference type="Gene3D" id="3.90.550.10">
    <property type="entry name" value="Spore Coat Polysaccharide Biosynthesis Protein SpsA, Chain A"/>
    <property type="match status" value="1"/>
</dbReference>
<proteinExistence type="predicted"/>
<dbReference type="Proteomes" id="UP000238375">
    <property type="component" value="Unassembled WGS sequence"/>
</dbReference>
<keyword evidence="3" id="KW-1185">Reference proteome</keyword>
<dbReference type="RefSeq" id="WP_106136891.1">
    <property type="nucleotide sequence ID" value="NZ_PVTE01000004.1"/>
</dbReference>
<accession>A0A2T0TBH9</accession>
<dbReference type="GO" id="GO:0016758">
    <property type="term" value="F:hexosyltransferase activity"/>
    <property type="evidence" value="ECO:0007669"/>
    <property type="project" value="UniProtKB-ARBA"/>
</dbReference>